<accession>A0A164RV84</accession>
<organism evidence="1 2">
    <name type="scientific">Sistotremastrum niveocremeum HHB9708</name>
    <dbReference type="NCBI Taxonomy" id="1314777"/>
    <lineage>
        <taxon>Eukaryota</taxon>
        <taxon>Fungi</taxon>
        <taxon>Dikarya</taxon>
        <taxon>Basidiomycota</taxon>
        <taxon>Agaricomycotina</taxon>
        <taxon>Agaricomycetes</taxon>
        <taxon>Sistotremastrales</taxon>
        <taxon>Sistotremastraceae</taxon>
        <taxon>Sertulicium</taxon>
        <taxon>Sertulicium niveocremeum</taxon>
    </lineage>
</organism>
<dbReference type="AlphaFoldDB" id="A0A164RV84"/>
<reference evidence="1 2" key="1">
    <citation type="journal article" date="2016" name="Mol. Biol. Evol.">
        <title>Comparative Genomics of Early-Diverging Mushroom-Forming Fungi Provides Insights into the Origins of Lignocellulose Decay Capabilities.</title>
        <authorList>
            <person name="Nagy L.G."/>
            <person name="Riley R."/>
            <person name="Tritt A."/>
            <person name="Adam C."/>
            <person name="Daum C."/>
            <person name="Floudas D."/>
            <person name="Sun H."/>
            <person name="Yadav J.S."/>
            <person name="Pangilinan J."/>
            <person name="Larsson K.H."/>
            <person name="Matsuura K."/>
            <person name="Barry K."/>
            <person name="Labutti K."/>
            <person name="Kuo R."/>
            <person name="Ohm R.A."/>
            <person name="Bhattacharya S.S."/>
            <person name="Shirouzu T."/>
            <person name="Yoshinaga Y."/>
            <person name="Martin F.M."/>
            <person name="Grigoriev I.V."/>
            <person name="Hibbett D.S."/>
        </authorList>
    </citation>
    <scope>NUCLEOTIDE SEQUENCE [LARGE SCALE GENOMIC DNA]</scope>
    <source>
        <strain evidence="1 2">HHB9708</strain>
    </source>
</reference>
<protein>
    <submittedName>
        <fullName evidence="1">Uncharacterized protein</fullName>
    </submittedName>
</protein>
<keyword evidence="2" id="KW-1185">Reference proteome</keyword>
<dbReference type="Proteomes" id="UP000076722">
    <property type="component" value="Unassembled WGS sequence"/>
</dbReference>
<dbReference type="EMBL" id="KV419418">
    <property type="protein sequence ID" value="KZS90920.1"/>
    <property type="molecule type" value="Genomic_DNA"/>
</dbReference>
<name>A0A164RV84_9AGAM</name>
<proteinExistence type="predicted"/>
<gene>
    <name evidence="1" type="ORF">SISNIDRAFT_487934</name>
</gene>
<evidence type="ECO:0000313" key="2">
    <source>
        <dbReference type="Proteomes" id="UP000076722"/>
    </source>
</evidence>
<evidence type="ECO:0000313" key="1">
    <source>
        <dbReference type="EMBL" id="KZS90920.1"/>
    </source>
</evidence>
<sequence length="245" mass="27639">MHRFCHHEDIEGLFVLAYNVEGAGEKGYLGSTSPVRISPSIFKMGSFIKSIDSSCSWPIPVEQVLGQDFELAAANQMQAHFPPHNIISETDHSGTNGPLQLSPPVRSSRYTTDIASDQWNFFKFSNGLDELPENPVQMVEPLVTNSSSCFEVHPDTQARVGKWHRRDIEKKSQKKLQEAHSMIRELFKSLYPNMGHVGTAEAIFTLLDAFRSLQSINNDLSEKLTQESKRTHILMEALVQRRDLA</sequence>